<dbReference type="RefSeq" id="WP_317901312.1">
    <property type="nucleotide sequence ID" value="NZ_JAIRBC010000006.1"/>
</dbReference>
<dbReference type="AlphaFoldDB" id="A0AAE3JNW2"/>
<organism evidence="2 3">
    <name type="scientific">Cerina litoralis</name>
    <dbReference type="NCBI Taxonomy" id="2874477"/>
    <lineage>
        <taxon>Bacteria</taxon>
        <taxon>Pseudomonadati</taxon>
        <taxon>Bacteroidota</taxon>
        <taxon>Flavobacteriia</taxon>
        <taxon>Flavobacteriales</taxon>
        <taxon>Flavobacteriaceae</taxon>
        <taxon>Cerina</taxon>
    </lineage>
</organism>
<comment type="caution">
    <text evidence="2">The sequence shown here is derived from an EMBL/GenBank/DDBJ whole genome shotgun (WGS) entry which is preliminary data.</text>
</comment>
<accession>A0AAE3JNW2</accession>
<sequence>MRKLSLFIVFCLLFTSIYAQVKVRPGIKMGINNSEITNSYLDPKTGIYVGGFASIQFNKRYTLQPELLYSQQGGNGNSRAPEDLNIQYISIGLANKFFVSPNIGFHLVLGPTLDINAENSAISVINGNGDLDKTPIDFAFFGGVGYEFPFGLVLEARYKQGLLDVELFNQEGEYVPNYSENHLNSVFQIGAAYKFEF</sequence>
<dbReference type="Proteomes" id="UP001200642">
    <property type="component" value="Unassembled WGS sequence"/>
</dbReference>
<protein>
    <submittedName>
        <fullName evidence="2">PorT family protein</fullName>
    </submittedName>
</protein>
<proteinExistence type="predicted"/>
<dbReference type="EMBL" id="JAIRBC010000006">
    <property type="protein sequence ID" value="MCG2460169.1"/>
    <property type="molecule type" value="Genomic_DNA"/>
</dbReference>
<keyword evidence="3" id="KW-1185">Reference proteome</keyword>
<name>A0AAE3JNW2_9FLAO</name>
<reference evidence="2" key="1">
    <citation type="submission" date="2023-02" db="EMBL/GenBank/DDBJ databases">
        <title>Genome of Flavobacteriaceae gen. nov. sp. strain F89.</title>
        <authorList>
            <person name="Wang Y."/>
        </authorList>
    </citation>
    <scope>NUCLEOTIDE SEQUENCE</scope>
    <source>
        <strain evidence="2">F89</strain>
    </source>
</reference>
<evidence type="ECO:0000259" key="1">
    <source>
        <dbReference type="Pfam" id="PF13568"/>
    </source>
</evidence>
<dbReference type="InterPro" id="IPR011250">
    <property type="entry name" value="OMP/PagP_B-barrel"/>
</dbReference>
<feature type="domain" description="Outer membrane protein beta-barrel" evidence="1">
    <location>
        <begin position="19"/>
        <end position="164"/>
    </location>
</feature>
<dbReference type="SUPFAM" id="SSF56925">
    <property type="entry name" value="OMPA-like"/>
    <property type="match status" value="1"/>
</dbReference>
<dbReference type="Pfam" id="PF13568">
    <property type="entry name" value="OMP_b-brl_2"/>
    <property type="match status" value="1"/>
</dbReference>
<evidence type="ECO:0000313" key="3">
    <source>
        <dbReference type="Proteomes" id="UP001200642"/>
    </source>
</evidence>
<dbReference type="InterPro" id="IPR025665">
    <property type="entry name" value="Beta-barrel_OMP_2"/>
</dbReference>
<evidence type="ECO:0000313" key="2">
    <source>
        <dbReference type="EMBL" id="MCG2460169.1"/>
    </source>
</evidence>
<gene>
    <name evidence="2" type="ORF">K8352_05375</name>
</gene>